<dbReference type="AlphaFoldDB" id="A0A7I9V4X3"/>
<evidence type="ECO:0000313" key="7">
    <source>
        <dbReference type="Proteomes" id="UP000444960"/>
    </source>
</evidence>
<evidence type="ECO:0000256" key="2">
    <source>
        <dbReference type="ARBA" id="ARBA00023125"/>
    </source>
</evidence>
<dbReference type="InterPro" id="IPR036271">
    <property type="entry name" value="Tet_transcr_reg_TetR-rel_C_sf"/>
</dbReference>
<dbReference type="PANTHER" id="PTHR30055">
    <property type="entry name" value="HTH-TYPE TRANSCRIPTIONAL REGULATOR RUTR"/>
    <property type="match status" value="1"/>
</dbReference>
<feature type="DNA-binding region" description="H-T-H motif" evidence="4">
    <location>
        <begin position="33"/>
        <end position="52"/>
    </location>
</feature>
<evidence type="ECO:0000256" key="3">
    <source>
        <dbReference type="ARBA" id="ARBA00023163"/>
    </source>
</evidence>
<evidence type="ECO:0000256" key="1">
    <source>
        <dbReference type="ARBA" id="ARBA00023015"/>
    </source>
</evidence>
<organism evidence="6 7">
    <name type="scientific">Gordonia spumicola</name>
    <dbReference type="NCBI Taxonomy" id="589161"/>
    <lineage>
        <taxon>Bacteria</taxon>
        <taxon>Bacillati</taxon>
        <taxon>Actinomycetota</taxon>
        <taxon>Actinomycetes</taxon>
        <taxon>Mycobacteriales</taxon>
        <taxon>Gordoniaceae</taxon>
        <taxon>Gordonia</taxon>
    </lineage>
</organism>
<dbReference type="PROSITE" id="PS50977">
    <property type="entry name" value="HTH_TETR_2"/>
    <property type="match status" value="1"/>
</dbReference>
<dbReference type="EMBL" id="BJOV01000002">
    <property type="protein sequence ID" value="GEE00243.1"/>
    <property type="molecule type" value="Genomic_DNA"/>
</dbReference>
<keyword evidence="2 4" id="KW-0238">DNA-binding</keyword>
<proteinExistence type="predicted"/>
<protein>
    <recommendedName>
        <fullName evidence="5">HTH tetR-type domain-containing protein</fullName>
    </recommendedName>
</protein>
<dbReference type="SUPFAM" id="SSF46689">
    <property type="entry name" value="Homeodomain-like"/>
    <property type="match status" value="1"/>
</dbReference>
<dbReference type="GO" id="GO:0000976">
    <property type="term" value="F:transcription cis-regulatory region binding"/>
    <property type="evidence" value="ECO:0007669"/>
    <property type="project" value="TreeGrafter"/>
</dbReference>
<dbReference type="PRINTS" id="PR00455">
    <property type="entry name" value="HTHTETR"/>
</dbReference>
<dbReference type="Pfam" id="PF00440">
    <property type="entry name" value="TetR_N"/>
    <property type="match status" value="1"/>
</dbReference>
<dbReference type="Proteomes" id="UP000444960">
    <property type="component" value="Unassembled WGS sequence"/>
</dbReference>
<dbReference type="RefSeq" id="WP_161894167.1">
    <property type="nucleotide sequence ID" value="NZ_BJOV01000002.1"/>
</dbReference>
<keyword evidence="7" id="KW-1185">Reference proteome</keyword>
<evidence type="ECO:0000256" key="4">
    <source>
        <dbReference type="PROSITE-ProRule" id="PRU00335"/>
    </source>
</evidence>
<feature type="domain" description="HTH tetR-type" evidence="5">
    <location>
        <begin position="10"/>
        <end position="70"/>
    </location>
</feature>
<reference evidence="7" key="1">
    <citation type="submission" date="2019-06" db="EMBL/GenBank/DDBJ databases">
        <title>Gordonia isolated from sludge of a wastewater treatment plant.</title>
        <authorList>
            <person name="Tamura T."/>
            <person name="Aoyama K."/>
            <person name="Kang Y."/>
            <person name="Saito S."/>
            <person name="Akiyama N."/>
            <person name="Yazawa K."/>
            <person name="Gonoi T."/>
            <person name="Mikami Y."/>
        </authorList>
    </citation>
    <scope>NUCLEOTIDE SEQUENCE [LARGE SCALE GENOMIC DNA]</scope>
    <source>
        <strain evidence="7">NBRC 107696</strain>
    </source>
</reference>
<dbReference type="InterPro" id="IPR050109">
    <property type="entry name" value="HTH-type_TetR-like_transc_reg"/>
</dbReference>
<dbReference type="SUPFAM" id="SSF48498">
    <property type="entry name" value="Tetracyclin repressor-like, C-terminal domain"/>
    <property type="match status" value="1"/>
</dbReference>
<dbReference type="InterPro" id="IPR025996">
    <property type="entry name" value="MT1864/Rv1816-like_C"/>
</dbReference>
<dbReference type="InterPro" id="IPR001647">
    <property type="entry name" value="HTH_TetR"/>
</dbReference>
<dbReference type="Pfam" id="PF13305">
    <property type="entry name" value="TetR_C_33"/>
    <property type="match status" value="1"/>
</dbReference>
<keyword evidence="1" id="KW-0805">Transcription regulation</keyword>
<keyword evidence="3" id="KW-0804">Transcription</keyword>
<dbReference type="InterPro" id="IPR009057">
    <property type="entry name" value="Homeodomain-like_sf"/>
</dbReference>
<sequence length="189" mass="19393">MSASRRTPAAQVRSSLLHAARRILEADGPAGLTVRAVASAAGVAPMGVYNHFDGKDGLLSAAVNDGFAEFGRAIAAADSDPTERLLAAGRAYRAFAVANPTLYSLMFGGQCEPDSVVADAAFTALVDIVQYGQVGGVIRDGDPAALAMQIWSCVHGATSLELTSAMAPGAVMTENYENVIALIARGVAP</sequence>
<dbReference type="OrthoDB" id="8222629at2"/>
<evidence type="ECO:0000259" key="5">
    <source>
        <dbReference type="PROSITE" id="PS50977"/>
    </source>
</evidence>
<dbReference type="PANTHER" id="PTHR30055:SF220">
    <property type="entry name" value="TETR-FAMILY REGULATORY PROTEIN"/>
    <property type="match status" value="1"/>
</dbReference>
<name>A0A7I9V4X3_9ACTN</name>
<dbReference type="Gene3D" id="1.10.357.10">
    <property type="entry name" value="Tetracycline Repressor, domain 2"/>
    <property type="match status" value="1"/>
</dbReference>
<dbReference type="GO" id="GO:0003700">
    <property type="term" value="F:DNA-binding transcription factor activity"/>
    <property type="evidence" value="ECO:0007669"/>
    <property type="project" value="TreeGrafter"/>
</dbReference>
<gene>
    <name evidence="6" type="ORF">nbrc107696_06890</name>
</gene>
<evidence type="ECO:0000313" key="6">
    <source>
        <dbReference type="EMBL" id="GEE00243.1"/>
    </source>
</evidence>
<accession>A0A7I9V4X3</accession>
<comment type="caution">
    <text evidence="6">The sequence shown here is derived from an EMBL/GenBank/DDBJ whole genome shotgun (WGS) entry which is preliminary data.</text>
</comment>